<accession>A0A1K2HRQ3</accession>
<sequence length="255" mass="28320">MSLSWTEHCVWLGRDRLLLAETRRWAPQRLRASAEQRLGGGIGPAAGLASLLGQPNRALFKPRVHLQLGSPWVRYGVLPWQDGLSRAQEWEQYARAMLRSQFGLPTEGWRLRVMPAGYGQPRLACAMDEALHAELLGTVARSGRRVGRIEPSLSRVLLHYRAHWPQTDLALLLAEDGLLTLAFFAEARWAGVLVLNRSADLAGLLQQAASLLGLAVPQQVYLLGPAELRHSVLPQGQLHYLGDSQPRLAEREPLC</sequence>
<evidence type="ECO:0000313" key="2">
    <source>
        <dbReference type="Proteomes" id="UP000186513"/>
    </source>
</evidence>
<protein>
    <submittedName>
        <fullName evidence="1">Uncharacterized protein</fullName>
    </submittedName>
</protein>
<name>A0A1K2HRQ3_9NEIS</name>
<dbReference type="RefSeq" id="WP_072430088.1">
    <property type="nucleotide sequence ID" value="NZ_FPKR01000017.1"/>
</dbReference>
<dbReference type="OrthoDB" id="8589403at2"/>
<dbReference type="AlphaFoldDB" id="A0A1K2HRQ3"/>
<keyword evidence="2" id="KW-1185">Reference proteome</keyword>
<dbReference type="EMBL" id="FPKR01000017">
    <property type="protein sequence ID" value="SFZ79427.1"/>
    <property type="molecule type" value="Genomic_DNA"/>
</dbReference>
<proteinExistence type="predicted"/>
<dbReference type="STRING" id="1121279.SAMN02745887_03609"/>
<gene>
    <name evidence="1" type="ORF">SAMN02745887_03609</name>
</gene>
<reference evidence="1 2" key="1">
    <citation type="submission" date="2016-11" db="EMBL/GenBank/DDBJ databases">
        <authorList>
            <person name="Jaros S."/>
            <person name="Januszkiewicz K."/>
            <person name="Wedrychowicz H."/>
        </authorList>
    </citation>
    <scope>NUCLEOTIDE SEQUENCE [LARGE SCALE GENOMIC DNA]</scope>
    <source>
        <strain evidence="1 2">DSM 18899</strain>
    </source>
</reference>
<evidence type="ECO:0000313" key="1">
    <source>
        <dbReference type="EMBL" id="SFZ79427.1"/>
    </source>
</evidence>
<organism evidence="1 2">
    <name type="scientific">Chitinimonas taiwanensis DSM 18899</name>
    <dbReference type="NCBI Taxonomy" id="1121279"/>
    <lineage>
        <taxon>Bacteria</taxon>
        <taxon>Pseudomonadati</taxon>
        <taxon>Pseudomonadota</taxon>
        <taxon>Betaproteobacteria</taxon>
        <taxon>Neisseriales</taxon>
        <taxon>Chitinibacteraceae</taxon>
        <taxon>Chitinimonas</taxon>
    </lineage>
</organism>
<dbReference type="Proteomes" id="UP000186513">
    <property type="component" value="Unassembled WGS sequence"/>
</dbReference>